<evidence type="ECO:0000256" key="1">
    <source>
        <dbReference type="SAM" id="Coils"/>
    </source>
</evidence>
<feature type="region of interest" description="Disordered" evidence="2">
    <location>
        <begin position="26"/>
        <end position="132"/>
    </location>
</feature>
<evidence type="ECO:0000313" key="4">
    <source>
        <dbReference type="Proteomes" id="UP001515480"/>
    </source>
</evidence>
<gene>
    <name evidence="3" type="ORF">AB1Y20_012206</name>
</gene>
<protein>
    <submittedName>
        <fullName evidence="3">Uncharacterized protein</fullName>
    </submittedName>
</protein>
<keyword evidence="1" id="KW-0175">Coiled coil</keyword>
<feature type="coiled-coil region" evidence="1">
    <location>
        <begin position="315"/>
        <end position="349"/>
    </location>
</feature>
<dbReference type="AlphaFoldDB" id="A0AB34INQ6"/>
<feature type="compositionally biased region" description="Pro residues" evidence="2">
    <location>
        <begin position="115"/>
        <end position="125"/>
    </location>
</feature>
<accession>A0AB34INQ6</accession>
<dbReference type="EMBL" id="JBGBPQ010000021">
    <property type="protein sequence ID" value="KAL1503735.1"/>
    <property type="molecule type" value="Genomic_DNA"/>
</dbReference>
<dbReference type="Proteomes" id="UP001515480">
    <property type="component" value="Unassembled WGS sequence"/>
</dbReference>
<sequence>MAHGFTRSTCPELAELLGQVDASAALAPPLSPSRRGKMGLSLSRSAGELLKSPPRLPGAPLPPLSSPGPHKRASAAPRLHGGSERARRSPLHEPHRADGDEDAARHLFGRKPSPRPRVPPSPTRSPPRAKLAGTTLTSSLYFVERDLSLQRARAQSGRASSAITSTVEEWLRDVLELVKLKANDGADVSDEIRGLQQASLDRKALRDAGLEEGAIGRLYQLLFVHSFGMHQSLSALLEPLPNKAKAEVATNFWRTLVAIAERLLRTTLHTELLDLVYRMEEELAKIRNDAEIQEAGAKETHAAMTNAVKAAVRLSEQDRQRVVELEAALRKETERAEAAEARELSLLDELQMWRPGAGHVRLDP</sequence>
<evidence type="ECO:0000256" key="2">
    <source>
        <dbReference type="SAM" id="MobiDB-lite"/>
    </source>
</evidence>
<keyword evidence="4" id="KW-1185">Reference proteome</keyword>
<comment type="caution">
    <text evidence="3">The sequence shown here is derived from an EMBL/GenBank/DDBJ whole genome shotgun (WGS) entry which is preliminary data.</text>
</comment>
<feature type="compositionally biased region" description="Pro residues" evidence="2">
    <location>
        <begin position="54"/>
        <end position="66"/>
    </location>
</feature>
<name>A0AB34INQ6_PRYPA</name>
<proteinExistence type="predicted"/>
<reference evidence="3 4" key="1">
    <citation type="journal article" date="2024" name="Science">
        <title>Giant polyketide synthase enzymes in the biosynthesis of giant marine polyether toxins.</title>
        <authorList>
            <person name="Fallon T.R."/>
            <person name="Shende V.V."/>
            <person name="Wierzbicki I.H."/>
            <person name="Pendleton A.L."/>
            <person name="Watervoot N.F."/>
            <person name="Auber R.P."/>
            <person name="Gonzalez D.J."/>
            <person name="Wisecaver J.H."/>
            <person name="Moore B.S."/>
        </authorList>
    </citation>
    <scope>NUCLEOTIDE SEQUENCE [LARGE SCALE GENOMIC DNA]</scope>
    <source>
        <strain evidence="3 4">12B1</strain>
    </source>
</reference>
<organism evidence="3 4">
    <name type="scientific">Prymnesium parvum</name>
    <name type="common">Toxic golden alga</name>
    <dbReference type="NCBI Taxonomy" id="97485"/>
    <lineage>
        <taxon>Eukaryota</taxon>
        <taxon>Haptista</taxon>
        <taxon>Haptophyta</taxon>
        <taxon>Prymnesiophyceae</taxon>
        <taxon>Prymnesiales</taxon>
        <taxon>Prymnesiaceae</taxon>
        <taxon>Prymnesium</taxon>
    </lineage>
</organism>
<feature type="compositionally biased region" description="Basic and acidic residues" evidence="2">
    <location>
        <begin position="81"/>
        <end position="105"/>
    </location>
</feature>
<evidence type="ECO:0000313" key="3">
    <source>
        <dbReference type="EMBL" id="KAL1503735.1"/>
    </source>
</evidence>